<dbReference type="EMBL" id="JBHSAO010000006">
    <property type="protein sequence ID" value="MFC4023682.1"/>
    <property type="molecule type" value="Genomic_DNA"/>
</dbReference>
<protein>
    <recommendedName>
        <fullName evidence="3">DUF3993 domain-containing protein</fullName>
    </recommendedName>
</protein>
<evidence type="ECO:0008006" key="3">
    <source>
        <dbReference type="Google" id="ProtNLM"/>
    </source>
</evidence>
<comment type="caution">
    <text evidence="1">The sequence shown here is derived from an EMBL/GenBank/DDBJ whole genome shotgun (WGS) entry which is preliminary data.</text>
</comment>
<reference evidence="2" key="1">
    <citation type="journal article" date="2019" name="Int. J. Syst. Evol. Microbiol.">
        <title>The Global Catalogue of Microorganisms (GCM) 10K type strain sequencing project: providing services to taxonomists for standard genome sequencing and annotation.</title>
        <authorList>
            <consortium name="The Broad Institute Genomics Platform"/>
            <consortium name="The Broad Institute Genome Sequencing Center for Infectious Disease"/>
            <person name="Wu L."/>
            <person name="Ma J."/>
        </authorList>
    </citation>
    <scope>NUCLEOTIDE SEQUENCE [LARGE SCALE GENOMIC DNA]</scope>
    <source>
        <strain evidence="2">IBRC-M 10703</strain>
    </source>
</reference>
<accession>A0ABV8GYL2</accession>
<dbReference type="RefSeq" id="WP_379496187.1">
    <property type="nucleotide sequence ID" value="NZ_JBHSAO010000006.1"/>
</dbReference>
<proteinExistence type="predicted"/>
<evidence type="ECO:0000313" key="1">
    <source>
        <dbReference type="EMBL" id="MFC4023682.1"/>
    </source>
</evidence>
<dbReference type="Proteomes" id="UP001595772">
    <property type="component" value="Unassembled WGS sequence"/>
</dbReference>
<name>A0ABV8GYL2_9BACI</name>
<keyword evidence="2" id="KW-1185">Reference proteome</keyword>
<sequence>MKKHHMTLKWIIPIGVIALFLLVGNLTVNKEQVFANDHQQIKTLSSVKEVVKTQGEQKLTHEEVIKITNRFMDILVQDIDANYKVIHFDTKDELLNEFEKVTTKETAQQFVDFYYSEEADGMYILPTETPPWFLEENDYDMITVDASTVKVVQDNHTDLDGNYSLELEFRFDNDWKITNITYN</sequence>
<gene>
    <name evidence="1" type="ORF">ACFOUV_07750</name>
</gene>
<organism evidence="1 2">
    <name type="scientific">Oceanobacillus longus</name>
    <dbReference type="NCBI Taxonomy" id="930120"/>
    <lineage>
        <taxon>Bacteria</taxon>
        <taxon>Bacillati</taxon>
        <taxon>Bacillota</taxon>
        <taxon>Bacilli</taxon>
        <taxon>Bacillales</taxon>
        <taxon>Bacillaceae</taxon>
        <taxon>Oceanobacillus</taxon>
    </lineage>
</organism>
<evidence type="ECO:0000313" key="2">
    <source>
        <dbReference type="Proteomes" id="UP001595772"/>
    </source>
</evidence>